<dbReference type="Proteomes" id="UP000886785">
    <property type="component" value="Unassembled WGS sequence"/>
</dbReference>
<dbReference type="EMBL" id="DVHF01000128">
    <property type="protein sequence ID" value="HIR58035.1"/>
    <property type="molecule type" value="Genomic_DNA"/>
</dbReference>
<sequence length="156" mass="17003">MGAILLLAACVTAGFAESRKLSVRVERLEGFLKFLSAAKAEIRYTASPVERILARQGSGLDFQPGCLRAMEQGMNFQQAWEACAGMGWNKTDAALLRDFGQGFGATDLEGQLAHCGLYERLAGERLEEARRERDVKSKLYRTLGVSGGIAAVLLFL</sequence>
<protein>
    <submittedName>
        <fullName evidence="1">Stage III sporulation protein AB</fullName>
    </submittedName>
</protein>
<reference evidence="1" key="1">
    <citation type="submission" date="2020-10" db="EMBL/GenBank/DDBJ databases">
        <authorList>
            <person name="Gilroy R."/>
        </authorList>
    </citation>
    <scope>NUCLEOTIDE SEQUENCE</scope>
    <source>
        <strain evidence="1">ChiSjej1B19-7085</strain>
    </source>
</reference>
<gene>
    <name evidence="1" type="ORF">IAA54_10230</name>
</gene>
<name>A0A9D1DS09_9FIRM</name>
<evidence type="ECO:0000313" key="1">
    <source>
        <dbReference type="EMBL" id="HIR58035.1"/>
    </source>
</evidence>
<proteinExistence type="predicted"/>
<reference evidence="1" key="2">
    <citation type="journal article" date="2021" name="PeerJ">
        <title>Extensive microbial diversity within the chicken gut microbiome revealed by metagenomics and culture.</title>
        <authorList>
            <person name="Gilroy R."/>
            <person name="Ravi A."/>
            <person name="Getino M."/>
            <person name="Pursley I."/>
            <person name="Horton D.L."/>
            <person name="Alikhan N.F."/>
            <person name="Baker D."/>
            <person name="Gharbi K."/>
            <person name="Hall N."/>
            <person name="Watson M."/>
            <person name="Adriaenssens E.M."/>
            <person name="Foster-Nyarko E."/>
            <person name="Jarju S."/>
            <person name="Secka A."/>
            <person name="Antonio M."/>
            <person name="Oren A."/>
            <person name="Chaudhuri R.R."/>
            <person name="La Ragione R."/>
            <person name="Hildebrand F."/>
            <person name="Pallen M.J."/>
        </authorList>
    </citation>
    <scope>NUCLEOTIDE SEQUENCE</scope>
    <source>
        <strain evidence="1">ChiSjej1B19-7085</strain>
    </source>
</reference>
<comment type="caution">
    <text evidence="1">The sequence shown here is derived from an EMBL/GenBank/DDBJ whole genome shotgun (WGS) entry which is preliminary data.</text>
</comment>
<evidence type="ECO:0000313" key="2">
    <source>
        <dbReference type="Proteomes" id="UP000886785"/>
    </source>
</evidence>
<dbReference type="AlphaFoldDB" id="A0A9D1DS09"/>
<accession>A0A9D1DS09</accession>
<dbReference type="InterPro" id="IPR014198">
    <property type="entry name" value="Spore_III_AB"/>
</dbReference>
<dbReference type="Pfam" id="PF09548">
    <property type="entry name" value="Spore_III_AB"/>
    <property type="match status" value="1"/>
</dbReference>
<organism evidence="1 2">
    <name type="scientific">Candidatus Gallacutalibacter pullicola</name>
    <dbReference type="NCBI Taxonomy" id="2840830"/>
    <lineage>
        <taxon>Bacteria</taxon>
        <taxon>Bacillati</taxon>
        <taxon>Bacillota</taxon>
        <taxon>Clostridia</taxon>
        <taxon>Eubacteriales</taxon>
        <taxon>Candidatus Gallacutalibacter</taxon>
    </lineage>
</organism>